<comment type="caution">
    <text evidence="6">The sequence shown here is derived from an EMBL/GenBank/DDBJ whole genome shotgun (WGS) entry which is preliminary data.</text>
</comment>
<keyword evidence="4" id="KW-0720">Serine protease</keyword>
<evidence type="ECO:0008006" key="8">
    <source>
        <dbReference type="Google" id="ProtNLM"/>
    </source>
</evidence>
<keyword evidence="3" id="KW-0378">Hydrolase</keyword>
<dbReference type="InterPro" id="IPR005320">
    <property type="entry name" value="Peptidase_S51"/>
</dbReference>
<evidence type="ECO:0000256" key="1">
    <source>
        <dbReference type="ARBA" id="ARBA00006534"/>
    </source>
</evidence>
<dbReference type="Proteomes" id="UP000663887">
    <property type="component" value="Unassembled WGS sequence"/>
</dbReference>
<name>A0A816ZC81_9BILA</name>
<dbReference type="InterPro" id="IPR029062">
    <property type="entry name" value="Class_I_gatase-like"/>
</dbReference>
<evidence type="ECO:0000313" key="7">
    <source>
        <dbReference type="Proteomes" id="UP000663856"/>
    </source>
</evidence>
<keyword evidence="2" id="KW-0645">Protease</keyword>
<gene>
    <name evidence="6" type="ORF">WKI299_LOCUS34627</name>
    <name evidence="5" type="ORF">XDN619_LOCUS28958</name>
</gene>
<dbReference type="AlphaFoldDB" id="A0A816ZC81"/>
<comment type="similarity">
    <text evidence="1">Belongs to the peptidase S51 family.</text>
</comment>
<dbReference type="GO" id="GO:0008236">
    <property type="term" value="F:serine-type peptidase activity"/>
    <property type="evidence" value="ECO:0007669"/>
    <property type="project" value="UniProtKB-KW"/>
</dbReference>
<dbReference type="SUPFAM" id="SSF52317">
    <property type="entry name" value="Class I glutamine amidotransferase-like"/>
    <property type="match status" value="1"/>
</dbReference>
<dbReference type="Gene3D" id="3.40.50.880">
    <property type="match status" value="1"/>
</dbReference>
<reference evidence="6" key="1">
    <citation type="submission" date="2021-02" db="EMBL/GenBank/DDBJ databases">
        <authorList>
            <person name="Nowell W R."/>
        </authorList>
    </citation>
    <scope>NUCLEOTIDE SEQUENCE</scope>
</reference>
<protein>
    <recommendedName>
        <fullName evidence="8">Cyanophycinase</fullName>
    </recommendedName>
</protein>
<proteinExistence type="inferred from homology"/>
<evidence type="ECO:0000256" key="3">
    <source>
        <dbReference type="ARBA" id="ARBA00022801"/>
    </source>
</evidence>
<evidence type="ECO:0000256" key="2">
    <source>
        <dbReference type="ARBA" id="ARBA00022670"/>
    </source>
</evidence>
<dbReference type="GO" id="GO:0006508">
    <property type="term" value="P:proteolysis"/>
    <property type="evidence" value="ECO:0007669"/>
    <property type="project" value="UniProtKB-KW"/>
</dbReference>
<accession>A0A816ZC81</accession>
<evidence type="ECO:0000313" key="5">
    <source>
        <dbReference type="EMBL" id="CAF2152912.1"/>
    </source>
</evidence>
<dbReference type="CDD" id="cd03145">
    <property type="entry name" value="GAT1_cyanophycinase"/>
    <property type="match status" value="1"/>
</dbReference>
<dbReference type="Proteomes" id="UP000663856">
    <property type="component" value="Unassembled WGS sequence"/>
</dbReference>
<evidence type="ECO:0000313" key="6">
    <source>
        <dbReference type="EMBL" id="CAF2203536.1"/>
    </source>
</evidence>
<sequence>MTSAKSIMNADFFSVLTFVFWSVNLTTAISLQSLSNASERNAASIGLIGDPNDVSTTTVGATIIVGGGQDVDEVYQWMIEKAGGGDFVVLRASGTDAYNSYIYELGSINSVETLLIDSRTLANNALVERTILSAEAVFIAGGDQANYVNFWKNTKVHHALNFVRNVKKIPVGGTSAGCAILGEAYFSALEGTVTSPEALSNPYMNLVTLGYKDFMNQPYLSNVITDSHFDNRDRHGRLVTFLARMNHDHGIQARGIGLDESTAVCIESNGIGKIIGSGSAYFLTQNGMDSTPETCRDGSPLDWYRYQKAVKVYKIQATTDGSHTFDLNTWGSGTGGIHMYYYVRGGVLYKTYY</sequence>
<dbReference type="EMBL" id="CAJNRF010016426">
    <property type="protein sequence ID" value="CAF2203536.1"/>
    <property type="molecule type" value="Genomic_DNA"/>
</dbReference>
<organism evidence="6 7">
    <name type="scientific">Rotaria magnacalcarata</name>
    <dbReference type="NCBI Taxonomy" id="392030"/>
    <lineage>
        <taxon>Eukaryota</taxon>
        <taxon>Metazoa</taxon>
        <taxon>Spiralia</taxon>
        <taxon>Gnathifera</taxon>
        <taxon>Rotifera</taxon>
        <taxon>Eurotatoria</taxon>
        <taxon>Bdelloidea</taxon>
        <taxon>Philodinida</taxon>
        <taxon>Philodinidae</taxon>
        <taxon>Rotaria</taxon>
    </lineage>
</organism>
<dbReference type="Pfam" id="PF03575">
    <property type="entry name" value="Peptidase_S51"/>
    <property type="match status" value="1"/>
</dbReference>
<dbReference type="PANTHER" id="PTHR36175">
    <property type="entry name" value="CYANOPHYCINASE"/>
    <property type="match status" value="1"/>
</dbReference>
<dbReference type="EMBL" id="CAJNRG010014070">
    <property type="protein sequence ID" value="CAF2152912.1"/>
    <property type="molecule type" value="Genomic_DNA"/>
</dbReference>
<dbReference type="PANTHER" id="PTHR36175:SF1">
    <property type="entry name" value="CYANOPHYCINASE"/>
    <property type="match status" value="1"/>
</dbReference>
<evidence type="ECO:0000256" key="4">
    <source>
        <dbReference type="ARBA" id="ARBA00022825"/>
    </source>
</evidence>